<sequence>MKTLFLLFLCTATLLAGCKASPVDPGLEVLPAPIHEIEVRIAESFPPQVFLYIKGGLSDSCTTFREVKTSRSGETINIEVTVQRPKNQFCAQVYSFFEKNVALGSDFVSGKTYTVKVNTQTTTFVFP</sequence>
<evidence type="ECO:0000313" key="2">
    <source>
        <dbReference type="EMBL" id="WWX25534.1"/>
    </source>
</evidence>
<evidence type="ECO:0008006" key="4">
    <source>
        <dbReference type="Google" id="ProtNLM"/>
    </source>
</evidence>
<dbReference type="Proteomes" id="UP001375370">
    <property type="component" value="Chromosome"/>
</dbReference>
<dbReference type="EMBL" id="CP146612">
    <property type="protein sequence ID" value="WWX25534.1"/>
    <property type="molecule type" value="Genomic_DNA"/>
</dbReference>
<evidence type="ECO:0000256" key="1">
    <source>
        <dbReference type="SAM" id="SignalP"/>
    </source>
</evidence>
<keyword evidence="1" id="KW-0732">Signal</keyword>
<proteinExistence type="predicted"/>
<organism evidence="2 3">
    <name type="scientific">Candidatus Dehalogenimonas loeffleri</name>
    <dbReference type="NCBI Taxonomy" id="3127115"/>
    <lineage>
        <taxon>Bacteria</taxon>
        <taxon>Bacillati</taxon>
        <taxon>Chloroflexota</taxon>
        <taxon>Dehalococcoidia</taxon>
        <taxon>Dehalococcoidales</taxon>
        <taxon>Dehalococcoidaceae</taxon>
        <taxon>Dehalogenimonas</taxon>
    </lineage>
</organism>
<feature type="chain" id="PRO_5046291489" description="Lipoprotein" evidence="1">
    <location>
        <begin position="17"/>
        <end position="127"/>
    </location>
</feature>
<protein>
    <recommendedName>
        <fullName evidence="4">Lipoprotein</fullName>
    </recommendedName>
</protein>
<reference evidence="2 3" key="1">
    <citation type="submission" date="2024-03" db="EMBL/GenBank/DDBJ databases">
        <title>A Dehalogenimonas Isolated from Estuarine Sediments Dihaloeliminates Chlorinated Alkanes.</title>
        <authorList>
            <person name="Yang Y."/>
            <person name="Wang H."/>
        </authorList>
    </citation>
    <scope>NUCLEOTIDE SEQUENCE [LARGE SCALE GENOMIC DNA]</scope>
    <source>
        <strain evidence="2 3">W</strain>
    </source>
</reference>
<accession>A0ABZ2J7C1</accession>
<keyword evidence="3" id="KW-1185">Reference proteome</keyword>
<name>A0ABZ2J7C1_9CHLR</name>
<gene>
    <name evidence="2" type="ORF">V8247_00765</name>
</gene>
<dbReference type="PROSITE" id="PS51257">
    <property type="entry name" value="PROKAR_LIPOPROTEIN"/>
    <property type="match status" value="1"/>
</dbReference>
<feature type="signal peptide" evidence="1">
    <location>
        <begin position="1"/>
        <end position="16"/>
    </location>
</feature>
<dbReference type="RefSeq" id="WP_338737782.1">
    <property type="nucleotide sequence ID" value="NZ_CP146612.1"/>
</dbReference>
<evidence type="ECO:0000313" key="3">
    <source>
        <dbReference type="Proteomes" id="UP001375370"/>
    </source>
</evidence>